<dbReference type="RefSeq" id="WP_193383136.1">
    <property type="nucleotide sequence ID" value="NZ_JABXWF010000013.1"/>
</dbReference>
<accession>A0ABU4N6X5</accession>
<sequence length="246" mass="27207">MKQLSDVDELLNLADSLAVKHASLTYYPHRISVNPLLSGAVVLLCARFEEFIKSAITYALEQHSHAVPSLQLPDLPEELQVHIVHQSMNAALQRTRFGVARTPNDRLSGGLAMARRFLAGDIWADHAIDTGGNPGPETVKNLMKLVGIRDPWGVLQGKCRSGYKQPSIPGMTIMQVGDPKDRLENIMAIRNEVAHSGAHISASSAEIRYDVDFVGQLSGWIYDVLQKHVEDFARTKGRTPAVWQPR</sequence>
<feature type="domain" description="RiboL-PSP-HEPN" evidence="1">
    <location>
        <begin position="22"/>
        <end position="216"/>
    </location>
</feature>
<reference evidence="2 3" key="1">
    <citation type="journal article" date="2023" name="Microb. Genom.">
        <title>Mesoterricola silvestris gen. nov., sp. nov., Mesoterricola sediminis sp. nov., Geothrix oryzae sp. nov., Geothrix edaphica sp. nov., Geothrix rubra sp. nov., and Geothrix limicola sp. nov., six novel members of Acidobacteriota isolated from soils.</title>
        <authorList>
            <person name="Weisberg A.J."/>
            <person name="Pearce E."/>
            <person name="Kramer C.G."/>
            <person name="Chang J.H."/>
            <person name="Clarke C.R."/>
        </authorList>
    </citation>
    <scope>NUCLEOTIDE SEQUENCE [LARGE SCALE GENOMIC DNA]</scope>
    <source>
        <strain evidence="2 3">NE20-4-1</strain>
    </source>
</reference>
<proteinExistence type="predicted"/>
<protein>
    <submittedName>
        <fullName evidence="2">HEPN domain-containing protein</fullName>
    </submittedName>
</protein>
<dbReference type="Pfam" id="PF18735">
    <property type="entry name" value="HEPN_RiboL-PSP"/>
    <property type="match status" value="1"/>
</dbReference>
<dbReference type="InterPro" id="IPR041519">
    <property type="entry name" value="HEPN_RiboL-PSP"/>
</dbReference>
<comment type="caution">
    <text evidence="2">The sequence shown here is derived from an EMBL/GenBank/DDBJ whole genome shotgun (WGS) entry which is preliminary data.</text>
</comment>
<dbReference type="Proteomes" id="UP001282474">
    <property type="component" value="Unassembled WGS sequence"/>
</dbReference>
<evidence type="ECO:0000313" key="2">
    <source>
        <dbReference type="EMBL" id="MDX3044270.1"/>
    </source>
</evidence>
<name>A0ABU4N6X5_9ACTN</name>
<dbReference type="EMBL" id="JARAWJ010000074">
    <property type="protein sequence ID" value="MDX3044270.1"/>
    <property type="molecule type" value="Genomic_DNA"/>
</dbReference>
<keyword evidence="3" id="KW-1185">Reference proteome</keyword>
<organism evidence="2 3">
    <name type="scientific">Streptomyces caniscabiei</name>
    <dbReference type="NCBI Taxonomy" id="2746961"/>
    <lineage>
        <taxon>Bacteria</taxon>
        <taxon>Bacillati</taxon>
        <taxon>Actinomycetota</taxon>
        <taxon>Actinomycetes</taxon>
        <taxon>Kitasatosporales</taxon>
        <taxon>Streptomycetaceae</taxon>
        <taxon>Streptomyces</taxon>
    </lineage>
</organism>
<evidence type="ECO:0000259" key="1">
    <source>
        <dbReference type="Pfam" id="PF18735"/>
    </source>
</evidence>
<gene>
    <name evidence="2" type="ORF">PV383_45010</name>
</gene>
<evidence type="ECO:0000313" key="3">
    <source>
        <dbReference type="Proteomes" id="UP001282474"/>
    </source>
</evidence>